<dbReference type="HOGENOM" id="CLU_3086703_0_0_1"/>
<protein>
    <submittedName>
        <fullName evidence="1">Uncharacterized protein</fullName>
    </submittedName>
</protein>
<accession>A0A0C2XC76</accession>
<proteinExistence type="predicted"/>
<gene>
    <name evidence="1" type="ORF">M378DRAFT_159910</name>
</gene>
<sequence length="52" mass="5871">MIRANATGRIGWTPDDNQIWLSLKNKNIASILMASYPRGATLWTLLAQNPRM</sequence>
<reference evidence="1 2" key="1">
    <citation type="submission" date="2014-04" db="EMBL/GenBank/DDBJ databases">
        <title>Evolutionary Origins and Diversification of the Mycorrhizal Mutualists.</title>
        <authorList>
            <consortium name="DOE Joint Genome Institute"/>
            <consortium name="Mycorrhizal Genomics Consortium"/>
            <person name="Kohler A."/>
            <person name="Kuo A."/>
            <person name="Nagy L.G."/>
            <person name="Floudas D."/>
            <person name="Copeland A."/>
            <person name="Barry K.W."/>
            <person name="Cichocki N."/>
            <person name="Veneault-Fourrey C."/>
            <person name="LaButti K."/>
            <person name="Lindquist E.A."/>
            <person name="Lipzen A."/>
            <person name="Lundell T."/>
            <person name="Morin E."/>
            <person name="Murat C."/>
            <person name="Riley R."/>
            <person name="Ohm R."/>
            <person name="Sun H."/>
            <person name="Tunlid A."/>
            <person name="Henrissat B."/>
            <person name="Grigoriev I.V."/>
            <person name="Hibbett D.S."/>
            <person name="Martin F."/>
        </authorList>
    </citation>
    <scope>NUCLEOTIDE SEQUENCE [LARGE SCALE GENOMIC DNA]</scope>
    <source>
        <strain evidence="1 2">Koide BX008</strain>
    </source>
</reference>
<name>A0A0C2XC76_AMAMK</name>
<evidence type="ECO:0000313" key="2">
    <source>
        <dbReference type="Proteomes" id="UP000054549"/>
    </source>
</evidence>
<organism evidence="1 2">
    <name type="scientific">Amanita muscaria (strain Koide BX008)</name>
    <dbReference type="NCBI Taxonomy" id="946122"/>
    <lineage>
        <taxon>Eukaryota</taxon>
        <taxon>Fungi</taxon>
        <taxon>Dikarya</taxon>
        <taxon>Basidiomycota</taxon>
        <taxon>Agaricomycotina</taxon>
        <taxon>Agaricomycetes</taxon>
        <taxon>Agaricomycetidae</taxon>
        <taxon>Agaricales</taxon>
        <taxon>Pluteineae</taxon>
        <taxon>Amanitaceae</taxon>
        <taxon>Amanita</taxon>
    </lineage>
</organism>
<dbReference type="EMBL" id="KN818233">
    <property type="protein sequence ID" value="KIL66971.1"/>
    <property type="molecule type" value="Genomic_DNA"/>
</dbReference>
<evidence type="ECO:0000313" key="1">
    <source>
        <dbReference type="EMBL" id="KIL66971.1"/>
    </source>
</evidence>
<dbReference type="InParanoid" id="A0A0C2XC76"/>
<dbReference type="AlphaFoldDB" id="A0A0C2XC76"/>
<keyword evidence="2" id="KW-1185">Reference proteome</keyword>
<dbReference type="Proteomes" id="UP000054549">
    <property type="component" value="Unassembled WGS sequence"/>
</dbReference>